<evidence type="ECO:0000259" key="3">
    <source>
        <dbReference type="Pfam" id="PF03713"/>
    </source>
</evidence>
<keyword evidence="2" id="KW-0812">Transmembrane</keyword>
<gene>
    <name evidence="4" type="ORF">JT362_18385</name>
</gene>
<protein>
    <submittedName>
        <fullName evidence="4">DUF305 domain-containing protein</fullName>
    </submittedName>
</protein>
<reference evidence="4 5" key="1">
    <citation type="submission" date="2021-02" db="EMBL/GenBank/DDBJ databases">
        <title>Actinophytocola xerophila sp. nov., isolated from soil of cotton cropping field.</title>
        <authorList>
            <person name="Huang R."/>
            <person name="Chen X."/>
            <person name="Ge X."/>
            <person name="Liu W."/>
        </authorList>
    </citation>
    <scope>NUCLEOTIDE SEQUENCE [LARGE SCALE GENOMIC DNA]</scope>
    <source>
        <strain evidence="4 5">S1-96</strain>
    </source>
</reference>
<accession>A0ABT2JB60</accession>
<comment type="caution">
    <text evidence="4">The sequence shown here is derived from an EMBL/GenBank/DDBJ whole genome shotgun (WGS) entry which is preliminary data.</text>
</comment>
<organism evidence="4 5">
    <name type="scientific">Actinophytocola gossypii</name>
    <dbReference type="NCBI Taxonomy" id="2812003"/>
    <lineage>
        <taxon>Bacteria</taxon>
        <taxon>Bacillati</taxon>
        <taxon>Actinomycetota</taxon>
        <taxon>Actinomycetes</taxon>
        <taxon>Pseudonocardiales</taxon>
        <taxon>Pseudonocardiaceae</taxon>
    </lineage>
</organism>
<feature type="domain" description="DUF305" evidence="3">
    <location>
        <begin position="96"/>
        <end position="262"/>
    </location>
</feature>
<dbReference type="EMBL" id="JAFFZE010000014">
    <property type="protein sequence ID" value="MCT2585087.1"/>
    <property type="molecule type" value="Genomic_DNA"/>
</dbReference>
<proteinExistence type="predicted"/>
<dbReference type="Gene3D" id="1.20.1260.10">
    <property type="match status" value="1"/>
</dbReference>
<evidence type="ECO:0000313" key="4">
    <source>
        <dbReference type="EMBL" id="MCT2585087.1"/>
    </source>
</evidence>
<feature type="region of interest" description="Disordered" evidence="1">
    <location>
        <begin position="1"/>
        <end position="55"/>
    </location>
</feature>
<evidence type="ECO:0000256" key="1">
    <source>
        <dbReference type="SAM" id="MobiDB-lite"/>
    </source>
</evidence>
<evidence type="ECO:0000256" key="2">
    <source>
        <dbReference type="SAM" id="Phobius"/>
    </source>
</evidence>
<dbReference type="PANTHER" id="PTHR36933">
    <property type="entry name" value="SLL0788 PROTEIN"/>
    <property type="match status" value="1"/>
</dbReference>
<dbReference type="InterPro" id="IPR005183">
    <property type="entry name" value="DUF305_CopM-like"/>
</dbReference>
<dbReference type="Pfam" id="PF03713">
    <property type="entry name" value="DUF305"/>
    <property type="match status" value="1"/>
</dbReference>
<evidence type="ECO:0000313" key="5">
    <source>
        <dbReference type="Proteomes" id="UP001156441"/>
    </source>
</evidence>
<keyword evidence="5" id="KW-1185">Reference proteome</keyword>
<dbReference type="PANTHER" id="PTHR36933:SF1">
    <property type="entry name" value="SLL0788 PROTEIN"/>
    <property type="match status" value="1"/>
</dbReference>
<dbReference type="Proteomes" id="UP001156441">
    <property type="component" value="Unassembled WGS sequence"/>
</dbReference>
<feature type="compositionally biased region" description="Basic and acidic residues" evidence="1">
    <location>
        <begin position="43"/>
        <end position="52"/>
    </location>
</feature>
<dbReference type="InterPro" id="IPR012347">
    <property type="entry name" value="Ferritin-like"/>
</dbReference>
<keyword evidence="2" id="KW-1133">Transmembrane helix</keyword>
<sequence length="274" mass="28896">MVRSRPAPRPGHRPASSERSDGASPSTRRGKAAGSGGAQRTMTQREQEDARPSRSSRVVVIVAAMVAVLLVGAAGGMLLTLSQVDSATPPGPESVDVGFAQDMRVHHLQAVTMAGIARDNSDDGVIRGLAFDIESTQLAQAGQMSGWLTVWGRSTLPPPGAGHMGWMSEGGTHMHSDGSGGETTEAVQRMPGMATTEELNALREATGRKLDVMFLQLMLRHHQGGLEMAAYGAVHASTGYVRNLAKKIVESQQAEADLMAAYLARRGAEPLPVP</sequence>
<feature type="transmembrane region" description="Helical" evidence="2">
    <location>
        <begin position="58"/>
        <end position="79"/>
    </location>
</feature>
<keyword evidence="2" id="KW-0472">Membrane</keyword>
<name>A0ABT2JB60_9PSEU</name>